<evidence type="ECO:0000313" key="1">
    <source>
        <dbReference type="EMBL" id="RKR00309.1"/>
    </source>
</evidence>
<gene>
    <name evidence="1" type="ORF">C7435_1514</name>
</gene>
<protein>
    <submittedName>
        <fullName evidence="1">Uncharacterized protein</fullName>
    </submittedName>
</protein>
<name>A0A495DDB9_9PROT</name>
<evidence type="ECO:0000313" key="2">
    <source>
        <dbReference type="Proteomes" id="UP000273675"/>
    </source>
</evidence>
<sequence length="213" mass="22474">MKTALNLFSIVVLGAIAGGIYFGADNPETDPVVVADPGADQLAGDDRAPDPAPVVDSVPDDPLVDEVIDPTANGIVYTVEGTASGYFIATEEIRFGDLVLENIELWPAMPECDEPAYVRLAVEDTSDQLGENEYGPYFRLYAMTIDSASITDDGVMITATDAEIGTLVIEATYVDGALAEWQTGADSVAELLVGTATLNGDTQPASFAFWIGD</sequence>
<reference evidence="1 2" key="1">
    <citation type="submission" date="2018-10" db="EMBL/GenBank/DDBJ databases">
        <title>Genomic Encyclopedia of Type Strains, Phase IV (KMG-IV): sequencing the most valuable type-strain genomes for metagenomic binning, comparative biology and taxonomic classification.</title>
        <authorList>
            <person name="Goeker M."/>
        </authorList>
    </citation>
    <scope>NUCLEOTIDE SEQUENCE [LARGE SCALE GENOMIC DNA]</scope>
    <source>
        <strain evidence="1 2">DSM 4734</strain>
    </source>
</reference>
<dbReference type="OrthoDB" id="9901239at2"/>
<dbReference type="EMBL" id="RBIM01000003">
    <property type="protein sequence ID" value="RKR00309.1"/>
    <property type="molecule type" value="Genomic_DNA"/>
</dbReference>
<dbReference type="RefSeq" id="WP_121210633.1">
    <property type="nucleotide sequence ID" value="NZ_RBIM01000003.1"/>
</dbReference>
<organism evidence="1 2">
    <name type="scientific">Maricaulis maris</name>
    <dbReference type="NCBI Taxonomy" id="74318"/>
    <lineage>
        <taxon>Bacteria</taxon>
        <taxon>Pseudomonadati</taxon>
        <taxon>Pseudomonadota</taxon>
        <taxon>Alphaproteobacteria</taxon>
        <taxon>Maricaulales</taxon>
        <taxon>Maricaulaceae</taxon>
        <taxon>Maricaulis</taxon>
    </lineage>
</organism>
<comment type="caution">
    <text evidence="1">The sequence shown here is derived from an EMBL/GenBank/DDBJ whole genome shotgun (WGS) entry which is preliminary data.</text>
</comment>
<accession>A0A495DDB9</accession>
<dbReference type="AlphaFoldDB" id="A0A495DDB9"/>
<proteinExistence type="predicted"/>
<dbReference type="Proteomes" id="UP000273675">
    <property type="component" value="Unassembled WGS sequence"/>
</dbReference>